<feature type="region of interest" description="Disordered" evidence="3">
    <location>
        <begin position="40"/>
        <end position="94"/>
    </location>
</feature>
<dbReference type="EMBL" id="JADEXQ010000013">
    <property type="protein sequence ID" value="MBE9029231.1"/>
    <property type="molecule type" value="Genomic_DNA"/>
</dbReference>
<dbReference type="Gene3D" id="1.25.10.10">
    <property type="entry name" value="Leucine-rich Repeat Variant"/>
    <property type="match status" value="1"/>
</dbReference>
<dbReference type="AlphaFoldDB" id="A0A928VM77"/>
<dbReference type="InterPro" id="IPR011989">
    <property type="entry name" value="ARM-like"/>
</dbReference>
<dbReference type="InterPro" id="IPR016024">
    <property type="entry name" value="ARM-type_fold"/>
</dbReference>
<reference evidence="4" key="1">
    <citation type="submission" date="2020-10" db="EMBL/GenBank/DDBJ databases">
        <authorList>
            <person name="Castelo-Branco R."/>
            <person name="Eusebio N."/>
            <person name="Adriana R."/>
            <person name="Vieira A."/>
            <person name="Brugerolle De Fraissinette N."/>
            <person name="Rezende De Castro R."/>
            <person name="Schneider M.P."/>
            <person name="Vasconcelos V."/>
            <person name="Leao P.N."/>
        </authorList>
    </citation>
    <scope>NUCLEOTIDE SEQUENCE</scope>
    <source>
        <strain evidence="4">LEGE 11480</strain>
    </source>
</reference>
<evidence type="ECO:0000256" key="3">
    <source>
        <dbReference type="SAM" id="MobiDB-lite"/>
    </source>
</evidence>
<evidence type="ECO:0000313" key="5">
    <source>
        <dbReference type="Proteomes" id="UP000625316"/>
    </source>
</evidence>
<dbReference type="GO" id="GO:0030089">
    <property type="term" value="C:phycobilisome"/>
    <property type="evidence" value="ECO:0007669"/>
    <property type="project" value="UniProtKB-KW"/>
</dbReference>
<dbReference type="SUPFAM" id="SSF48371">
    <property type="entry name" value="ARM repeat"/>
    <property type="match status" value="1"/>
</dbReference>
<comment type="caution">
    <text evidence="4">The sequence shown here is derived from an EMBL/GenBank/DDBJ whole genome shotgun (WGS) entry which is preliminary data.</text>
</comment>
<keyword evidence="5" id="KW-1185">Reference proteome</keyword>
<sequence>MKIELLLGALAAILGIFGVVLFGRPKGETQDAAPTVEQVEVPPVPPTDTADKLPTFEPNVPPSTPTSEAVGSAMTDAAGTDVEPSPTVPETAPIADPWAEDSATAIIDPDAENDSEVATPADRAEAMAASQSALPPASAPSMPPFAAIHDPKRPSTPMLQDLSQEIVSMGTSQKLSYVPKLAQYSQHDDPMMRCYVAHAMGHIAAANSDNLENQPVIPALGNLMDDADPSVRQMALKALSRIQAPQVLPYLEKGALTASGSVKELADAAIQKLRQ</sequence>
<evidence type="ECO:0000256" key="2">
    <source>
        <dbReference type="ARBA" id="ARBA00022738"/>
    </source>
</evidence>
<protein>
    <submittedName>
        <fullName evidence="4">HEAT repeat domain-containing protein</fullName>
    </submittedName>
</protein>
<keyword evidence="1" id="KW-0042">Antenna complex</keyword>
<dbReference type="PROSITE" id="PS50077">
    <property type="entry name" value="HEAT_REPEAT"/>
    <property type="match status" value="1"/>
</dbReference>
<evidence type="ECO:0000256" key="1">
    <source>
        <dbReference type="ARBA" id="ARBA00022549"/>
    </source>
</evidence>
<dbReference type="Pfam" id="PF13646">
    <property type="entry name" value="HEAT_2"/>
    <property type="match status" value="1"/>
</dbReference>
<organism evidence="4 5">
    <name type="scientific">Romeriopsis navalis LEGE 11480</name>
    <dbReference type="NCBI Taxonomy" id="2777977"/>
    <lineage>
        <taxon>Bacteria</taxon>
        <taxon>Bacillati</taxon>
        <taxon>Cyanobacteriota</taxon>
        <taxon>Cyanophyceae</taxon>
        <taxon>Leptolyngbyales</taxon>
        <taxon>Leptolyngbyaceae</taxon>
        <taxon>Romeriopsis</taxon>
        <taxon>Romeriopsis navalis</taxon>
    </lineage>
</organism>
<evidence type="ECO:0000313" key="4">
    <source>
        <dbReference type="EMBL" id="MBE9029231.1"/>
    </source>
</evidence>
<accession>A0A928VM77</accession>
<gene>
    <name evidence="4" type="ORF">IQ266_05580</name>
</gene>
<dbReference type="InterPro" id="IPR021133">
    <property type="entry name" value="HEAT_type_2"/>
</dbReference>
<name>A0A928VM77_9CYAN</name>
<keyword evidence="2" id="KW-0605">Phycobilisome</keyword>
<dbReference type="Proteomes" id="UP000625316">
    <property type="component" value="Unassembled WGS sequence"/>
</dbReference>
<dbReference type="RefSeq" id="WP_264324051.1">
    <property type="nucleotide sequence ID" value="NZ_JADEXQ010000013.1"/>
</dbReference>
<proteinExistence type="predicted"/>